<evidence type="ECO:0000313" key="1">
    <source>
        <dbReference type="EMBL" id="KAH7925764.1"/>
    </source>
</evidence>
<name>A0ACB8BJK4_9AGAM</name>
<proteinExistence type="predicted"/>
<sequence>MFNNATNVDASNSTFSEVHRDQYNTTKTVVHGNQSHHTIIHGNQVFQNSNEGLEALRKASITSAAFDSAERYPAPTCLPGTRVELLNRISSWIEKEGGQPICWLNGLAGSGKSAIAQRVAEMYAEQHRLAASFFFSRRELERSTTQHFFPTIASQVMGFFPSTKPVILAALDDDYTTPTKVLREQMQKLLLAPLCAIEEKFTSPILIVVDSLDECDNEQLVAELISLLTQLLRQCPHPFRLLLTSRVESHIRDKFREPEIAPMIYSLELRAFDAEEDIRSFMAHTFDVIYDQHSQVMGDVERPWPPTQELESLVKKASGLFIFATTVVKFVASRHHDPRSRLRVVFSDKTGNVGDATFADLDSLYLDAIRALPDADLARVVLGIVRYISGPLSIRSLNSLLSPLDINAALVLPDLSSVLLVSEDEKQPVRIYHASFRDFLTTPQRSKRYFVDAPVYHRLLARLCLEFMTGHLKRDMCSIGDPSTFNSEVKDLPERCDQHIDEATRYACRHWAYHLGQIPHEGGANDNLINVLLTFSRTSILYWVETLSLIGALDSAVTMLRDAIIWLKLMPTPPTDVLALLKDTQRLVLMFFDPISQSALHVYYTALPLAPTNTLLRKEFQHELTNSFTVTKGLDSEWDGCVRVIHLGDSIHSLAFSPDGRLVASASNEHGVQLWNATTGTNVVDLGPHRQPSSAVCFSPSGACIAAAFEDGLVAVWETLTGQALINNEESHRKPVTSIMFSPNNNLLASASRDNSIQLWEVATGQVLHRFEHQSAVQTLAFSPDNKIVVSGSDDGLCTIWDVESGRLLRALKGHSSVVNSVAVSGDSLLIASGSNDKTVRVWDAKTGVCTRTYSKGHKKGVTTVRFTPDDERVISICDKYVGSWNLSSRKSFDPLWATDEFIRKAMTTLPSWLGKTFRLVPSRLVGYMYDSDTPEGDARIRPGFSSRSTSFAFAFRKIIVCATSLAPIHHEPPAFYSMSTDVTSMAVSSDGSQIASGNAQGAIQLWDPVLAMKTWAQVVSYYNTRVHYIKPAPDGKRYLFCQLDMILVGADGEVIKKVATFQTSDVECIFSADSSTFACWAEDNFSFKDTMNVRVYSSATGDRLCRITGIDKIESVALSNDGALIACAHNEGVVQIWQVSSGLSALKIATETVSSVTFSPDRSRLVCGTAGGKVQLWDVQTGHSLASLDDGTSKVTSVVFSPDGNRIVFGCDDGSMRLWSPPPVGVHHTLTSGNEPSPSPVAALVFSRDGAAINCRYADGTVTVWKLPTELPTVKCESEPTSSSTSCEICQAISSCVSTAGNPHLKSKSDKTTVYDHQFRSDYVVQSDGWVCFGERRLFWLPPPLRPSTPTSFMAYGDKLAVVGISSSVMFFDLYRREKNAAV</sequence>
<dbReference type="EMBL" id="MU266395">
    <property type="protein sequence ID" value="KAH7925764.1"/>
    <property type="molecule type" value="Genomic_DNA"/>
</dbReference>
<evidence type="ECO:0000313" key="2">
    <source>
        <dbReference type="Proteomes" id="UP000790709"/>
    </source>
</evidence>
<comment type="caution">
    <text evidence="1">The sequence shown here is derived from an EMBL/GenBank/DDBJ whole genome shotgun (WGS) entry which is preliminary data.</text>
</comment>
<gene>
    <name evidence="1" type="ORF">BV22DRAFT_406349</name>
</gene>
<organism evidence="1 2">
    <name type="scientific">Leucogyrophana mollusca</name>
    <dbReference type="NCBI Taxonomy" id="85980"/>
    <lineage>
        <taxon>Eukaryota</taxon>
        <taxon>Fungi</taxon>
        <taxon>Dikarya</taxon>
        <taxon>Basidiomycota</taxon>
        <taxon>Agaricomycotina</taxon>
        <taxon>Agaricomycetes</taxon>
        <taxon>Agaricomycetidae</taxon>
        <taxon>Boletales</taxon>
        <taxon>Boletales incertae sedis</taxon>
        <taxon>Leucogyrophana</taxon>
    </lineage>
</organism>
<keyword evidence="2" id="KW-1185">Reference proteome</keyword>
<protein>
    <submittedName>
        <fullName evidence="1">WD40 repeat-like protein</fullName>
    </submittedName>
</protein>
<reference evidence="1" key="1">
    <citation type="journal article" date="2021" name="New Phytol.">
        <title>Evolutionary innovations through gain and loss of genes in the ectomycorrhizal Boletales.</title>
        <authorList>
            <person name="Wu G."/>
            <person name="Miyauchi S."/>
            <person name="Morin E."/>
            <person name="Kuo A."/>
            <person name="Drula E."/>
            <person name="Varga T."/>
            <person name="Kohler A."/>
            <person name="Feng B."/>
            <person name="Cao Y."/>
            <person name="Lipzen A."/>
            <person name="Daum C."/>
            <person name="Hundley H."/>
            <person name="Pangilinan J."/>
            <person name="Johnson J."/>
            <person name="Barry K."/>
            <person name="LaButti K."/>
            <person name="Ng V."/>
            <person name="Ahrendt S."/>
            <person name="Min B."/>
            <person name="Choi I.G."/>
            <person name="Park H."/>
            <person name="Plett J.M."/>
            <person name="Magnuson J."/>
            <person name="Spatafora J.W."/>
            <person name="Nagy L.G."/>
            <person name="Henrissat B."/>
            <person name="Grigoriev I.V."/>
            <person name="Yang Z.L."/>
            <person name="Xu J."/>
            <person name="Martin F.M."/>
        </authorList>
    </citation>
    <scope>NUCLEOTIDE SEQUENCE</scope>
    <source>
        <strain evidence="1">KUC20120723A-06</strain>
    </source>
</reference>
<dbReference type="Proteomes" id="UP000790709">
    <property type="component" value="Unassembled WGS sequence"/>
</dbReference>
<accession>A0ACB8BJK4</accession>